<dbReference type="InterPro" id="IPR009078">
    <property type="entry name" value="Ferritin-like_SF"/>
</dbReference>
<keyword evidence="5 7" id="KW-0479">Metal-binding</keyword>
<feature type="binding site" evidence="8">
    <location>
        <position position="130"/>
    </location>
    <ligand>
        <name>Fe cation</name>
        <dbReference type="ChEBI" id="CHEBI:24875"/>
        <label>2</label>
    </ligand>
</feature>
<accession>A0A0L0M419</accession>
<dbReference type="PANTHER" id="PTHR30295:SF0">
    <property type="entry name" value="BACTERIOFERRITIN"/>
    <property type="match status" value="1"/>
</dbReference>
<dbReference type="SUPFAM" id="SSF47240">
    <property type="entry name" value="Ferritin-like"/>
    <property type="match status" value="1"/>
</dbReference>
<dbReference type="PATRIC" id="fig|242163.4.peg.3888"/>
<dbReference type="InterPro" id="IPR012347">
    <property type="entry name" value="Ferritin-like"/>
</dbReference>
<sequence length="158" mass="17929">MQSDPTVIDHLNAELKNELTAVHQYLLHARLYKHWGFEELGAHEYNESMDELTHADKLIERILMLDGEPNLQDLHPLNIGKQTIDALKNDLALEKVAQVQCKTSIAYCESVKDFVSRAILVELLDATEEHIDCLEIQIALIDKIGIANYQQSAVRKIA</sequence>
<dbReference type="Pfam" id="PF00210">
    <property type="entry name" value="Ferritin"/>
    <property type="match status" value="1"/>
</dbReference>
<keyword evidence="6 7" id="KW-0408">Iron</keyword>
<evidence type="ECO:0000313" key="10">
    <source>
        <dbReference type="EMBL" id="KND57098.1"/>
    </source>
</evidence>
<evidence type="ECO:0000256" key="1">
    <source>
        <dbReference type="ARBA" id="ARBA00001970"/>
    </source>
</evidence>
<feature type="binding site" evidence="8">
    <location>
        <position position="50"/>
    </location>
    <ligand>
        <name>Fe cation</name>
        <dbReference type="ChEBI" id="CHEBI:24875"/>
        <label>3</label>
    </ligand>
</feature>
<comment type="caution">
    <text evidence="10">The sequence shown here is derived from an EMBL/GenBank/DDBJ whole genome shotgun (WGS) entry which is preliminary data.</text>
</comment>
<dbReference type="PIRSF" id="PIRSF002560">
    <property type="entry name" value="Bacterioferritin"/>
    <property type="match status" value="1"/>
</dbReference>
<feature type="binding site" evidence="8">
    <location>
        <position position="51"/>
    </location>
    <ligand>
        <name>Fe cation</name>
        <dbReference type="ChEBI" id="CHEBI:24875"/>
        <label>1</label>
    </ligand>
</feature>
<dbReference type="Proteomes" id="UP000036959">
    <property type="component" value="Unassembled WGS sequence"/>
</dbReference>
<reference evidence="11" key="1">
    <citation type="submission" date="2015-06" db="EMBL/GenBank/DDBJ databases">
        <title>Comparative genomics of Burkholderia leaf nodule symbionts.</title>
        <authorList>
            <person name="Carlier A."/>
            <person name="Eberl L."/>
            <person name="Pinto-Carbo M."/>
        </authorList>
    </citation>
    <scope>NUCLEOTIDE SEQUENCE [LARGE SCALE GENOMIC DNA]</scope>
    <source>
        <strain evidence="11">UZHbot4</strain>
    </source>
</reference>
<evidence type="ECO:0000259" key="9">
    <source>
        <dbReference type="PROSITE" id="PS50905"/>
    </source>
</evidence>
<dbReference type="GO" id="GO:0004322">
    <property type="term" value="F:ferroxidase activity"/>
    <property type="evidence" value="ECO:0007669"/>
    <property type="project" value="TreeGrafter"/>
</dbReference>
<evidence type="ECO:0000256" key="5">
    <source>
        <dbReference type="ARBA" id="ARBA00022723"/>
    </source>
</evidence>
<dbReference type="GO" id="GO:0008199">
    <property type="term" value="F:ferric iron binding"/>
    <property type="evidence" value="ECO:0007669"/>
    <property type="project" value="InterPro"/>
</dbReference>
<keyword evidence="3 7" id="KW-0409">Iron storage</keyword>
<feature type="binding site" evidence="8">
    <location>
        <position position="51"/>
    </location>
    <ligand>
        <name>Fe cation</name>
        <dbReference type="ChEBI" id="CHEBI:24875"/>
        <label>2</label>
    </ligand>
</feature>
<dbReference type="NCBIfam" id="TIGR00754">
    <property type="entry name" value="bfr"/>
    <property type="match status" value="1"/>
</dbReference>
<comment type="cofactor">
    <cofactor evidence="1">
        <name>heme b</name>
        <dbReference type="ChEBI" id="CHEBI:60344"/>
    </cofactor>
</comment>
<evidence type="ECO:0000256" key="3">
    <source>
        <dbReference type="ARBA" id="ARBA00022434"/>
    </source>
</evidence>
<comment type="similarity">
    <text evidence="2 7">Belongs to the bacterioferritin family.</text>
</comment>
<dbReference type="PROSITE" id="PS50905">
    <property type="entry name" value="FERRITIN_LIKE"/>
    <property type="match status" value="1"/>
</dbReference>
<evidence type="ECO:0000256" key="6">
    <source>
        <dbReference type="ARBA" id="ARBA00023004"/>
    </source>
</evidence>
<dbReference type="GO" id="GO:0006826">
    <property type="term" value="P:iron ion transport"/>
    <property type="evidence" value="ECO:0007669"/>
    <property type="project" value="InterPro"/>
</dbReference>
<dbReference type="GO" id="GO:0020037">
    <property type="term" value="F:heme binding"/>
    <property type="evidence" value="ECO:0007669"/>
    <property type="project" value="TreeGrafter"/>
</dbReference>
<protein>
    <recommendedName>
        <fullName evidence="7">Bacterioferritin</fullName>
    </recommendedName>
</protein>
<evidence type="ECO:0000256" key="8">
    <source>
        <dbReference type="PIRSR" id="PIRSR002560-1"/>
    </source>
</evidence>
<dbReference type="CDD" id="cd00907">
    <property type="entry name" value="Bacterioferritin"/>
    <property type="match status" value="1"/>
</dbReference>
<dbReference type="InterPro" id="IPR008331">
    <property type="entry name" value="Ferritin_DPS_dom"/>
</dbReference>
<feature type="domain" description="Ferritin-like diiron" evidence="9">
    <location>
        <begin position="1"/>
        <end position="145"/>
    </location>
</feature>
<organism evidence="10 11">
    <name type="scientific">Candidatus Burkholderia verschuerenii</name>
    <dbReference type="NCBI Taxonomy" id="242163"/>
    <lineage>
        <taxon>Bacteria</taxon>
        <taxon>Pseudomonadati</taxon>
        <taxon>Pseudomonadota</taxon>
        <taxon>Betaproteobacteria</taxon>
        <taxon>Burkholderiales</taxon>
        <taxon>Burkholderiaceae</taxon>
        <taxon>Burkholderia</taxon>
    </lineage>
</organism>
<dbReference type="EMBL" id="LFJJ01000278">
    <property type="protein sequence ID" value="KND57098.1"/>
    <property type="molecule type" value="Genomic_DNA"/>
</dbReference>
<gene>
    <name evidence="10" type="ORF">BVER_04774c</name>
</gene>
<dbReference type="RefSeq" id="WP_050455955.1">
    <property type="nucleotide sequence ID" value="NZ_LFJJ01000278.1"/>
</dbReference>
<dbReference type="InterPro" id="IPR002024">
    <property type="entry name" value="Bacterioferritin"/>
</dbReference>
<proteinExistence type="inferred from homology"/>
<dbReference type="PANTHER" id="PTHR30295">
    <property type="entry name" value="BACTERIOFERRITIN"/>
    <property type="match status" value="1"/>
</dbReference>
<dbReference type="OrthoDB" id="9800505at2"/>
<dbReference type="GO" id="GO:0005829">
    <property type="term" value="C:cytosol"/>
    <property type="evidence" value="ECO:0007669"/>
    <property type="project" value="TreeGrafter"/>
</dbReference>
<name>A0A0L0M419_9BURK</name>
<dbReference type="PRINTS" id="PR00601">
    <property type="entry name" value="BACFERRITIN"/>
</dbReference>
<evidence type="ECO:0000313" key="11">
    <source>
        <dbReference type="Proteomes" id="UP000036959"/>
    </source>
</evidence>
<keyword evidence="4" id="KW-0349">Heme</keyword>
<feature type="binding site" evidence="8">
    <location>
        <position position="18"/>
    </location>
    <ligand>
        <name>Fe cation</name>
        <dbReference type="ChEBI" id="CHEBI:24875"/>
        <label>1</label>
    </ligand>
</feature>
<feature type="binding site" evidence="8">
    <location>
        <position position="94"/>
    </location>
    <ligand>
        <name>Fe cation</name>
        <dbReference type="ChEBI" id="CHEBI:24875"/>
        <label>2</label>
    </ligand>
</feature>
<keyword evidence="11" id="KW-1185">Reference proteome</keyword>
<dbReference type="GO" id="GO:0006879">
    <property type="term" value="P:intracellular iron ion homeostasis"/>
    <property type="evidence" value="ECO:0007669"/>
    <property type="project" value="UniProtKB-KW"/>
</dbReference>
<feature type="binding site" evidence="8">
    <location>
        <position position="54"/>
    </location>
    <ligand>
        <name>Fe cation</name>
        <dbReference type="ChEBI" id="CHEBI:24875"/>
        <label>1</label>
    </ligand>
</feature>
<evidence type="ECO:0000256" key="7">
    <source>
        <dbReference type="PIRNR" id="PIRNR002560"/>
    </source>
</evidence>
<dbReference type="Gene3D" id="1.20.1260.10">
    <property type="match status" value="1"/>
</dbReference>
<dbReference type="AlphaFoldDB" id="A0A0L0M419"/>
<dbReference type="InterPro" id="IPR009040">
    <property type="entry name" value="Ferritin-like_diiron"/>
</dbReference>
<evidence type="ECO:0000256" key="4">
    <source>
        <dbReference type="ARBA" id="ARBA00022617"/>
    </source>
</evidence>
<evidence type="ECO:0000256" key="2">
    <source>
        <dbReference type="ARBA" id="ARBA00008093"/>
    </source>
</evidence>